<keyword evidence="2" id="KW-0812">Transmembrane</keyword>
<proteinExistence type="predicted"/>
<dbReference type="Proteomes" id="UP000185628">
    <property type="component" value="Unassembled WGS sequence"/>
</dbReference>
<organism evidence="3 4">
    <name type="scientific">Bowdeniella nasicola</name>
    <dbReference type="NCBI Taxonomy" id="208480"/>
    <lineage>
        <taxon>Bacteria</taxon>
        <taxon>Bacillati</taxon>
        <taxon>Actinomycetota</taxon>
        <taxon>Actinomycetes</taxon>
        <taxon>Actinomycetales</taxon>
        <taxon>Actinomycetaceae</taxon>
        <taxon>Bowdeniella</taxon>
    </lineage>
</organism>
<feature type="transmembrane region" description="Helical" evidence="2">
    <location>
        <begin position="238"/>
        <end position="259"/>
    </location>
</feature>
<feature type="region of interest" description="Disordered" evidence="1">
    <location>
        <begin position="1"/>
        <end position="233"/>
    </location>
</feature>
<evidence type="ECO:0000256" key="1">
    <source>
        <dbReference type="SAM" id="MobiDB-lite"/>
    </source>
</evidence>
<evidence type="ECO:0000313" key="3">
    <source>
        <dbReference type="EMBL" id="OKL54677.1"/>
    </source>
</evidence>
<feature type="compositionally biased region" description="Basic and acidic residues" evidence="1">
    <location>
        <begin position="115"/>
        <end position="130"/>
    </location>
</feature>
<name>A0A1Q5Q4D3_9ACTO</name>
<feature type="compositionally biased region" description="Acidic residues" evidence="1">
    <location>
        <begin position="154"/>
        <end position="174"/>
    </location>
</feature>
<dbReference type="EMBL" id="MQVR01000010">
    <property type="protein sequence ID" value="OKL54677.1"/>
    <property type="molecule type" value="Genomic_DNA"/>
</dbReference>
<gene>
    <name evidence="3" type="ORF">BSZ39_03045</name>
</gene>
<keyword evidence="2" id="KW-1133">Transmembrane helix</keyword>
<keyword evidence="4" id="KW-1185">Reference proteome</keyword>
<protein>
    <submittedName>
        <fullName evidence="3">Uncharacterized protein</fullName>
    </submittedName>
</protein>
<sequence>MTRRELRRQWETEQANKPLTRREIRQREAEEEARRKAIATGELTLTEAFTLDGDIDGELTPPRPPRAEGEAEPTRRSLRDALADRLDEDEQAGRVVRGPKHRTIAPPSTAQGVRIVDHATGEIKTLRPEQYEPATSTSSLGIELPPPEPKSEPVEEAVEEPADEPVSDDEPAPEEPERVSMFAAAKPEEQAAEADEEDEKQLTLSRRDLRAAKGAPEHAGFPLDDAESTSSPEPSRRWIQIVLVIIAVIVLAVIVYFAVQQVQPTAAANPLTDQVISALNPPGE</sequence>
<evidence type="ECO:0000313" key="4">
    <source>
        <dbReference type="Proteomes" id="UP000185628"/>
    </source>
</evidence>
<accession>A0A1Q5Q4D3</accession>
<comment type="caution">
    <text evidence="3">The sequence shown here is derived from an EMBL/GenBank/DDBJ whole genome shotgun (WGS) entry which is preliminary data.</text>
</comment>
<feature type="compositionally biased region" description="Basic and acidic residues" evidence="1">
    <location>
        <begin position="20"/>
        <end position="35"/>
    </location>
</feature>
<evidence type="ECO:0000256" key="2">
    <source>
        <dbReference type="SAM" id="Phobius"/>
    </source>
</evidence>
<dbReference type="AlphaFoldDB" id="A0A1Q5Q4D3"/>
<keyword evidence="2" id="KW-0472">Membrane</keyword>
<feature type="compositionally biased region" description="Acidic residues" evidence="1">
    <location>
        <begin position="190"/>
        <end position="199"/>
    </location>
</feature>
<reference evidence="4" key="1">
    <citation type="submission" date="2016-12" db="EMBL/GenBank/DDBJ databases">
        <authorList>
            <person name="Meng X."/>
        </authorList>
    </citation>
    <scope>NUCLEOTIDE SEQUENCE [LARGE SCALE GENOMIC DNA]</scope>
    <source>
        <strain evidence="4">DSM 19116</strain>
    </source>
</reference>
<feature type="compositionally biased region" description="Basic and acidic residues" evidence="1">
    <location>
        <begin position="65"/>
        <end position="85"/>
    </location>
</feature>